<accession>A0A1F5F6R4</accession>
<proteinExistence type="predicted"/>
<gene>
    <name evidence="2" type="ORF">A2228_00730</name>
</gene>
<evidence type="ECO:0000313" key="2">
    <source>
        <dbReference type="EMBL" id="OGD75355.1"/>
    </source>
</evidence>
<protein>
    <recommendedName>
        <fullName evidence="1">Sugar 3,4-ketoisomerase QdtA cupin domain-containing protein</fullName>
    </recommendedName>
</protein>
<feature type="domain" description="Sugar 3,4-ketoisomerase QdtA cupin" evidence="1">
    <location>
        <begin position="10"/>
        <end position="133"/>
    </location>
</feature>
<comment type="caution">
    <text evidence="2">The sequence shown here is derived from an EMBL/GenBank/DDBJ whole genome shotgun (WGS) entry which is preliminary data.</text>
</comment>
<evidence type="ECO:0000313" key="3">
    <source>
        <dbReference type="Proteomes" id="UP000176191"/>
    </source>
</evidence>
<evidence type="ECO:0000259" key="1">
    <source>
        <dbReference type="Pfam" id="PF05523"/>
    </source>
</evidence>
<dbReference type="InterPro" id="IPR008894">
    <property type="entry name" value="QdtA_cupin_dom"/>
</dbReference>
<dbReference type="InterPro" id="IPR014710">
    <property type="entry name" value="RmlC-like_jellyroll"/>
</dbReference>
<organism evidence="2 3">
    <name type="scientific">Candidatus Collierbacteria bacterium RIFOXYA2_FULL_46_10</name>
    <dbReference type="NCBI Taxonomy" id="1817726"/>
    <lineage>
        <taxon>Bacteria</taxon>
        <taxon>Candidatus Collieribacteriota</taxon>
    </lineage>
</organism>
<dbReference type="Pfam" id="PF05523">
    <property type="entry name" value="FdtA"/>
    <property type="match status" value="1"/>
</dbReference>
<dbReference type="InterPro" id="IPR011051">
    <property type="entry name" value="RmlC_Cupin_sf"/>
</dbReference>
<dbReference type="EMBL" id="MFAK01000008">
    <property type="protein sequence ID" value="OGD75355.1"/>
    <property type="molecule type" value="Genomic_DNA"/>
</dbReference>
<name>A0A1F5F6R4_9BACT</name>
<dbReference type="CDD" id="cd20292">
    <property type="entry name" value="cupin_QdtA-like"/>
    <property type="match status" value="1"/>
</dbReference>
<dbReference type="SUPFAM" id="SSF51182">
    <property type="entry name" value="RmlC-like cupins"/>
    <property type="match status" value="1"/>
</dbReference>
<dbReference type="Proteomes" id="UP000176191">
    <property type="component" value="Unassembled WGS sequence"/>
</dbReference>
<dbReference type="Gene3D" id="2.60.120.10">
    <property type="entry name" value="Jelly Rolls"/>
    <property type="match status" value="1"/>
</dbReference>
<dbReference type="AlphaFoldDB" id="A0A1F5F6R4"/>
<sequence>MKKDILVEKIQLQAIHDDCLMCVAEYPRQIPFPIKRVYYMVKSAPNLPRGYHTHKKLDQVFFCIQGSMRMILDDGKKKEEIILNQPDIGIRLKPLVWHEMHDIKEDTIMLIFASDYYEESDYIRDYKQFIETVNGK</sequence>
<reference evidence="2 3" key="1">
    <citation type="journal article" date="2016" name="Nat. Commun.">
        <title>Thousands of microbial genomes shed light on interconnected biogeochemical processes in an aquifer system.</title>
        <authorList>
            <person name="Anantharaman K."/>
            <person name="Brown C.T."/>
            <person name="Hug L.A."/>
            <person name="Sharon I."/>
            <person name="Castelle C.J."/>
            <person name="Probst A.J."/>
            <person name="Thomas B.C."/>
            <person name="Singh A."/>
            <person name="Wilkins M.J."/>
            <person name="Karaoz U."/>
            <person name="Brodie E.L."/>
            <person name="Williams K.H."/>
            <person name="Hubbard S.S."/>
            <person name="Banfield J.F."/>
        </authorList>
    </citation>
    <scope>NUCLEOTIDE SEQUENCE [LARGE SCALE GENOMIC DNA]</scope>
</reference>